<feature type="region of interest" description="Disordered" evidence="1">
    <location>
        <begin position="1"/>
        <end position="22"/>
    </location>
</feature>
<evidence type="ECO:0000259" key="2">
    <source>
        <dbReference type="Pfam" id="PF13358"/>
    </source>
</evidence>
<dbReference type="Gene3D" id="3.30.420.10">
    <property type="entry name" value="Ribonuclease H-like superfamily/Ribonuclease H"/>
    <property type="match status" value="1"/>
</dbReference>
<dbReference type="PANTHER" id="PTHR33939">
    <property type="entry name" value="PROTEIN CBG22215"/>
    <property type="match status" value="1"/>
</dbReference>
<comment type="caution">
    <text evidence="3">The sequence shown here is derived from an EMBL/GenBank/DDBJ whole genome shotgun (WGS) entry which is preliminary data.</text>
</comment>
<gene>
    <name evidence="3" type="ORF">NQ318_000701</name>
</gene>
<keyword evidence="4" id="KW-1185">Reference proteome</keyword>
<dbReference type="InterPro" id="IPR038717">
    <property type="entry name" value="Tc1-like_DDE_dom"/>
</dbReference>
<accession>A0AAV8X1F7</accession>
<protein>
    <recommendedName>
        <fullName evidence="2">Tc1-like transposase DDE domain-containing protein</fullName>
    </recommendedName>
</protein>
<dbReference type="EMBL" id="JAPWTK010001430">
    <property type="protein sequence ID" value="KAJ8932549.1"/>
    <property type="molecule type" value="Genomic_DNA"/>
</dbReference>
<sequence length="445" mass="51098">MESGSRTSGKNSNAPYKGRKQLGKQDKEIVSNVYDYLRQAMSQAEALSRCESMTGVSSSTVYRIIKEKQNTGSIQAARTYLRGRKPIEIDEYDKTAIRRTVHSFYFNNEIPTLESVFIKIQGDETIPQMSRETFRKLLLKLDFRFVKHNRKSALIEKPEIVTWRRSYLRSIAELRKQNRKIYYVGKSWVNAGCTIGKVTSEGLSTDSQAPVDKGLRLIVMHVGSDDGFLEDSSLIFLSKKTAEYDDDMNAERFEQWFESVLNRVPEKSVIILDSAQYHSRRSEHIPTAGSRKIEMQQWLREKGIAFDDGAVKPELMSLIKQHRSKYTQYVVDDMARRRGIIVLRLPPYHCELNPIQLIWVEVKGYIGRHNVTFEIVDVEHLLHIALEGVTPLAWQIAINHILKEEERMWQLDFSIDNIVDPLMSNIGADDSSDSDSSISLPEADT</sequence>
<proteinExistence type="predicted"/>
<evidence type="ECO:0000313" key="3">
    <source>
        <dbReference type="EMBL" id="KAJ8932549.1"/>
    </source>
</evidence>
<dbReference type="InterPro" id="IPR036397">
    <property type="entry name" value="RNaseH_sf"/>
</dbReference>
<dbReference type="Proteomes" id="UP001162162">
    <property type="component" value="Unassembled WGS sequence"/>
</dbReference>
<evidence type="ECO:0000313" key="4">
    <source>
        <dbReference type="Proteomes" id="UP001162162"/>
    </source>
</evidence>
<organism evidence="3 4">
    <name type="scientific">Aromia moschata</name>
    <dbReference type="NCBI Taxonomy" id="1265417"/>
    <lineage>
        <taxon>Eukaryota</taxon>
        <taxon>Metazoa</taxon>
        <taxon>Ecdysozoa</taxon>
        <taxon>Arthropoda</taxon>
        <taxon>Hexapoda</taxon>
        <taxon>Insecta</taxon>
        <taxon>Pterygota</taxon>
        <taxon>Neoptera</taxon>
        <taxon>Endopterygota</taxon>
        <taxon>Coleoptera</taxon>
        <taxon>Polyphaga</taxon>
        <taxon>Cucujiformia</taxon>
        <taxon>Chrysomeloidea</taxon>
        <taxon>Cerambycidae</taxon>
        <taxon>Cerambycinae</taxon>
        <taxon>Callichromatini</taxon>
        <taxon>Aromia</taxon>
    </lineage>
</organism>
<reference evidence="3" key="1">
    <citation type="journal article" date="2023" name="Insect Mol. Biol.">
        <title>Genome sequencing provides insights into the evolution of gene families encoding plant cell wall-degrading enzymes in longhorned beetles.</title>
        <authorList>
            <person name="Shin N.R."/>
            <person name="Okamura Y."/>
            <person name="Kirsch R."/>
            <person name="Pauchet Y."/>
        </authorList>
    </citation>
    <scope>NUCLEOTIDE SEQUENCE</scope>
    <source>
        <strain evidence="3">AMC_N1</strain>
    </source>
</reference>
<dbReference type="Pfam" id="PF13358">
    <property type="entry name" value="DDE_3"/>
    <property type="match status" value="1"/>
</dbReference>
<evidence type="ECO:0000256" key="1">
    <source>
        <dbReference type="SAM" id="MobiDB-lite"/>
    </source>
</evidence>
<name>A0AAV8X1F7_9CUCU</name>
<feature type="compositionally biased region" description="Polar residues" evidence="1">
    <location>
        <begin position="1"/>
        <end position="14"/>
    </location>
</feature>
<dbReference type="AlphaFoldDB" id="A0AAV8X1F7"/>
<dbReference type="PANTHER" id="PTHR33939:SF1">
    <property type="entry name" value="DUF4371 DOMAIN-CONTAINING PROTEIN"/>
    <property type="match status" value="1"/>
</dbReference>
<dbReference type="GO" id="GO:0003676">
    <property type="term" value="F:nucleic acid binding"/>
    <property type="evidence" value="ECO:0007669"/>
    <property type="project" value="InterPro"/>
</dbReference>
<feature type="domain" description="Tc1-like transposase DDE" evidence="2">
    <location>
        <begin position="243"/>
        <end position="367"/>
    </location>
</feature>